<dbReference type="GO" id="GO:0046872">
    <property type="term" value="F:metal ion binding"/>
    <property type="evidence" value="ECO:0007669"/>
    <property type="project" value="UniProtKB-KW"/>
</dbReference>
<dbReference type="InterPro" id="IPR026992">
    <property type="entry name" value="DIOX_N"/>
</dbReference>
<protein>
    <recommendedName>
        <fullName evidence="5">Non-haem dioxygenase N-terminal domain-containing protein</fullName>
    </recommendedName>
</protein>
<gene>
    <name evidence="6" type="ORF">TRIUR3_11688</name>
</gene>
<dbReference type="OMA" id="GRACQHT"/>
<keyword evidence="3" id="KW-0560">Oxidoreductase</keyword>
<organism evidence="6">
    <name type="scientific">Triticum urartu</name>
    <name type="common">Red wild einkorn</name>
    <name type="synonym">Crithodium urartu</name>
    <dbReference type="NCBI Taxonomy" id="4572"/>
    <lineage>
        <taxon>Eukaryota</taxon>
        <taxon>Viridiplantae</taxon>
        <taxon>Streptophyta</taxon>
        <taxon>Embryophyta</taxon>
        <taxon>Tracheophyta</taxon>
        <taxon>Spermatophyta</taxon>
        <taxon>Magnoliopsida</taxon>
        <taxon>Liliopsida</taxon>
        <taxon>Poales</taxon>
        <taxon>Poaceae</taxon>
        <taxon>BOP clade</taxon>
        <taxon>Pooideae</taxon>
        <taxon>Triticodae</taxon>
        <taxon>Triticeae</taxon>
        <taxon>Triticinae</taxon>
        <taxon>Triticum</taxon>
    </lineage>
</organism>
<reference evidence="6" key="1">
    <citation type="journal article" date="2013" name="Nature">
        <title>Draft genome of the wheat A-genome progenitor Triticum urartu.</title>
        <authorList>
            <person name="Ling H.Q."/>
            <person name="Zhao S."/>
            <person name="Liu D."/>
            <person name="Wang J."/>
            <person name="Sun H."/>
            <person name="Zhang C."/>
            <person name="Fan H."/>
            <person name="Li D."/>
            <person name="Dong L."/>
            <person name="Tao Y."/>
            <person name="Gao C."/>
            <person name="Wu H."/>
            <person name="Li Y."/>
            <person name="Cui Y."/>
            <person name="Guo X."/>
            <person name="Zheng S."/>
            <person name="Wang B."/>
            <person name="Yu K."/>
            <person name="Liang Q."/>
            <person name="Yang W."/>
            <person name="Lou X."/>
            <person name="Chen J."/>
            <person name="Feng M."/>
            <person name="Jian J."/>
            <person name="Zhang X."/>
            <person name="Luo G."/>
            <person name="Jiang Y."/>
            <person name="Liu J."/>
            <person name="Wang Z."/>
            <person name="Sha Y."/>
            <person name="Zhang B."/>
            <person name="Wu H."/>
            <person name="Tang D."/>
            <person name="Shen Q."/>
            <person name="Xue P."/>
            <person name="Zou S."/>
            <person name="Wang X."/>
            <person name="Liu X."/>
            <person name="Wang F."/>
            <person name="Yang Y."/>
            <person name="An X."/>
            <person name="Dong Z."/>
            <person name="Zhang K."/>
            <person name="Zhang X."/>
            <person name="Luo M.C."/>
            <person name="Dvorak J."/>
            <person name="Tong Y."/>
            <person name="Wang J."/>
            <person name="Yang H."/>
            <person name="Li Z."/>
            <person name="Wang D."/>
            <person name="Zhang A."/>
            <person name="Wang J."/>
        </authorList>
    </citation>
    <scope>NUCLEOTIDE SEQUENCE</scope>
</reference>
<evidence type="ECO:0000256" key="1">
    <source>
        <dbReference type="ARBA" id="ARBA00001961"/>
    </source>
</evidence>
<evidence type="ECO:0000256" key="2">
    <source>
        <dbReference type="ARBA" id="ARBA00022723"/>
    </source>
</evidence>
<keyword evidence="2" id="KW-0479">Metal-binding</keyword>
<dbReference type="AlphaFoldDB" id="M8A1E8"/>
<evidence type="ECO:0000259" key="5">
    <source>
        <dbReference type="Pfam" id="PF14226"/>
    </source>
</evidence>
<dbReference type="EMBL" id="KD184650">
    <property type="protein sequence ID" value="EMS54204.1"/>
    <property type="molecule type" value="Genomic_DNA"/>
</dbReference>
<dbReference type="Pfam" id="PF14226">
    <property type="entry name" value="DIOX_N"/>
    <property type="match status" value="1"/>
</dbReference>
<accession>M8A1E8</accession>
<comment type="cofactor">
    <cofactor evidence="1">
        <name>L-ascorbate</name>
        <dbReference type="ChEBI" id="CHEBI:38290"/>
    </cofactor>
</comment>
<evidence type="ECO:0000313" key="6">
    <source>
        <dbReference type="EMBL" id="EMS54204.1"/>
    </source>
</evidence>
<dbReference type="Gene3D" id="2.60.120.330">
    <property type="entry name" value="B-lactam Antibiotic, Isopenicillin N Synthase, Chain"/>
    <property type="match status" value="2"/>
</dbReference>
<dbReference type="InterPro" id="IPR027443">
    <property type="entry name" value="IPNS-like_sf"/>
</dbReference>
<feature type="domain" description="Non-haem dioxygenase N-terminal" evidence="5">
    <location>
        <begin position="29"/>
        <end position="77"/>
    </location>
</feature>
<dbReference type="GO" id="GO:0016491">
    <property type="term" value="F:oxidoreductase activity"/>
    <property type="evidence" value="ECO:0007669"/>
    <property type="project" value="UniProtKB-KW"/>
</dbReference>
<keyword evidence="4" id="KW-0408">Iron</keyword>
<evidence type="ECO:0000256" key="4">
    <source>
        <dbReference type="ARBA" id="ARBA00023004"/>
    </source>
</evidence>
<dbReference type="eggNOG" id="KOG0143">
    <property type="taxonomic scope" value="Eukaryota"/>
</dbReference>
<proteinExistence type="predicted"/>
<dbReference type="InterPro" id="IPR050231">
    <property type="entry name" value="Iron_ascorbate_oxido_reductase"/>
</dbReference>
<dbReference type="STRING" id="4572.M8A1E8"/>
<name>M8A1E8_TRIUA</name>
<sequence length="149" mass="16421">MPTPSHRHCPNHPKGDHGDCAGACGGDGIPVIDLGVLLNGNAEERSQATHELGQACEHWGFFMIVSNGRYKAVLHRALVHGGQMRMSFVSLVGPCLDAVVEPVLELAQNDPQGMKFRGIRYRDYMEHQQSSKMNTKAALDIVRVQDFNK</sequence>
<evidence type="ECO:0000256" key="3">
    <source>
        <dbReference type="ARBA" id="ARBA00023002"/>
    </source>
</evidence>
<dbReference type="PANTHER" id="PTHR47990">
    <property type="entry name" value="2-OXOGLUTARATE (2OG) AND FE(II)-DEPENDENT OXYGENASE SUPERFAMILY PROTEIN-RELATED"/>
    <property type="match status" value="1"/>
</dbReference>
<dbReference type="SUPFAM" id="SSF51197">
    <property type="entry name" value="Clavaminate synthase-like"/>
    <property type="match status" value="2"/>
</dbReference>